<dbReference type="GO" id="GO:0019684">
    <property type="term" value="P:photosynthesis, light reaction"/>
    <property type="evidence" value="ECO:0007669"/>
    <property type="project" value="InterPro"/>
</dbReference>
<evidence type="ECO:0000256" key="7">
    <source>
        <dbReference type="ARBA" id="ARBA00022982"/>
    </source>
</evidence>
<dbReference type="SUPFAM" id="SSF48695">
    <property type="entry name" value="Multiheme cytochromes"/>
    <property type="match status" value="1"/>
</dbReference>
<accession>A0A4R4E616</accession>
<name>A0A4R4E616_9BACT</name>
<keyword evidence="4" id="KW-0602">Photosynthesis</keyword>
<evidence type="ECO:0000256" key="3">
    <source>
        <dbReference type="ARBA" id="ARBA00022448"/>
    </source>
</evidence>
<keyword evidence="7" id="KW-0249">Electron transport</keyword>
<protein>
    <recommendedName>
        <fullName evidence="2">Photosynthetic reaction center cytochrome c subunit</fullName>
    </recommendedName>
</protein>
<dbReference type="GO" id="GO:0030077">
    <property type="term" value="C:plasma membrane light-harvesting complex"/>
    <property type="evidence" value="ECO:0007669"/>
    <property type="project" value="InterPro"/>
</dbReference>
<keyword evidence="6" id="KW-0479">Metal-binding</keyword>
<keyword evidence="12" id="KW-1185">Reference proteome</keyword>
<dbReference type="Gene3D" id="1.10.468.10">
    <property type="entry name" value="Photosynthetic Reaction Center, subunit C, domain 2"/>
    <property type="match status" value="1"/>
</dbReference>
<comment type="function">
    <text evidence="1">The reaction center of purple bacteria contains a tightly bound cytochrome molecule which re-reduces the photo oxidized primary electron donor.</text>
</comment>
<keyword evidence="3" id="KW-0813">Transport</keyword>
<keyword evidence="8" id="KW-0408">Iron</keyword>
<feature type="signal peptide" evidence="10">
    <location>
        <begin position="1"/>
        <end position="23"/>
    </location>
</feature>
<reference evidence="11 12" key="1">
    <citation type="submission" date="2019-03" db="EMBL/GenBank/DDBJ databases">
        <authorList>
            <person name="Kim M.K.M."/>
        </authorList>
    </citation>
    <scope>NUCLEOTIDE SEQUENCE [LARGE SCALE GENOMIC DNA]</scope>
    <source>
        <strain evidence="11 12">17J68-15</strain>
    </source>
</reference>
<dbReference type="Proteomes" id="UP000295164">
    <property type="component" value="Unassembled WGS sequence"/>
</dbReference>
<evidence type="ECO:0000256" key="5">
    <source>
        <dbReference type="ARBA" id="ARBA00022617"/>
    </source>
</evidence>
<dbReference type="OrthoDB" id="951235at2"/>
<dbReference type="InterPro" id="IPR003158">
    <property type="entry name" value="Photosyn_RC_cyt_c-su"/>
</dbReference>
<dbReference type="GO" id="GO:0005506">
    <property type="term" value="F:iron ion binding"/>
    <property type="evidence" value="ECO:0007669"/>
    <property type="project" value="InterPro"/>
</dbReference>
<evidence type="ECO:0000256" key="8">
    <source>
        <dbReference type="ARBA" id="ARBA00023004"/>
    </source>
</evidence>
<feature type="region of interest" description="Disordered" evidence="9">
    <location>
        <begin position="124"/>
        <end position="153"/>
    </location>
</feature>
<sequence length="153" mass="17084">MKKTILAGAVVAGVLALSFTIHGEEPKYKNLKILPKNITHEQMDSVMHHFSAALGQRCNFCHVRNDSTRVWDFASDANKHKLVAREMMTMTNKINNKYFEEAGDPKKLDTKLMVTCFTCHGGKVEPATVPPPRPPRPEQARPQSGVDSVKAKQ</sequence>
<evidence type="ECO:0000256" key="9">
    <source>
        <dbReference type="SAM" id="MobiDB-lite"/>
    </source>
</evidence>
<dbReference type="EMBL" id="SKFH01000003">
    <property type="protein sequence ID" value="TCZ74200.1"/>
    <property type="molecule type" value="Genomic_DNA"/>
</dbReference>
<evidence type="ECO:0000256" key="10">
    <source>
        <dbReference type="SAM" id="SignalP"/>
    </source>
</evidence>
<keyword evidence="5" id="KW-0349">Heme</keyword>
<feature type="chain" id="PRO_5020431204" description="Photosynthetic reaction center cytochrome c subunit" evidence="10">
    <location>
        <begin position="24"/>
        <end position="153"/>
    </location>
</feature>
<evidence type="ECO:0000256" key="1">
    <source>
        <dbReference type="ARBA" id="ARBA00003196"/>
    </source>
</evidence>
<evidence type="ECO:0000313" key="11">
    <source>
        <dbReference type="EMBL" id="TCZ74200.1"/>
    </source>
</evidence>
<evidence type="ECO:0000256" key="2">
    <source>
        <dbReference type="ARBA" id="ARBA00015978"/>
    </source>
</evidence>
<dbReference type="Pfam" id="PF02276">
    <property type="entry name" value="CytoC_RC"/>
    <property type="match status" value="1"/>
</dbReference>
<gene>
    <name evidence="11" type="ORF">E0486_03755</name>
</gene>
<dbReference type="InterPro" id="IPR036280">
    <property type="entry name" value="Multihaem_cyt_sf"/>
</dbReference>
<evidence type="ECO:0000256" key="4">
    <source>
        <dbReference type="ARBA" id="ARBA00022531"/>
    </source>
</evidence>
<organism evidence="11 12">
    <name type="scientific">Flaviaesturariibacter aridisoli</name>
    <dbReference type="NCBI Taxonomy" id="2545761"/>
    <lineage>
        <taxon>Bacteria</taxon>
        <taxon>Pseudomonadati</taxon>
        <taxon>Bacteroidota</taxon>
        <taxon>Chitinophagia</taxon>
        <taxon>Chitinophagales</taxon>
        <taxon>Chitinophagaceae</taxon>
        <taxon>Flaviaestuariibacter</taxon>
    </lineage>
</organism>
<dbReference type="NCBIfam" id="NF033196">
    <property type="entry name" value="c_type_nonphoto"/>
    <property type="match status" value="1"/>
</dbReference>
<comment type="caution">
    <text evidence="11">The sequence shown here is derived from an EMBL/GenBank/DDBJ whole genome shotgun (WGS) entry which is preliminary data.</text>
</comment>
<dbReference type="GO" id="GO:0020037">
    <property type="term" value="F:heme binding"/>
    <property type="evidence" value="ECO:0007669"/>
    <property type="project" value="InterPro"/>
</dbReference>
<keyword evidence="10" id="KW-0732">Signal</keyword>
<evidence type="ECO:0000313" key="12">
    <source>
        <dbReference type="Proteomes" id="UP000295164"/>
    </source>
</evidence>
<dbReference type="GO" id="GO:0009055">
    <property type="term" value="F:electron transfer activity"/>
    <property type="evidence" value="ECO:0007669"/>
    <property type="project" value="InterPro"/>
</dbReference>
<evidence type="ECO:0000256" key="6">
    <source>
        <dbReference type="ARBA" id="ARBA00022723"/>
    </source>
</evidence>
<dbReference type="InterPro" id="IPR023119">
    <property type="entry name" value="Multihaem_cyt_PRC_cyt_su-like"/>
</dbReference>
<dbReference type="RefSeq" id="WP_131850799.1">
    <property type="nucleotide sequence ID" value="NZ_SKFH01000003.1"/>
</dbReference>
<dbReference type="AlphaFoldDB" id="A0A4R4E616"/>
<proteinExistence type="predicted"/>